<dbReference type="Ensembl" id="ENSPSMT00000026058.1">
    <property type="protein sequence ID" value="ENSPSMP00000022452.1"/>
    <property type="gene ID" value="ENSPSMG00000015868.1"/>
</dbReference>
<reference evidence="2" key="2">
    <citation type="submission" date="2025-09" db="UniProtKB">
        <authorList>
            <consortium name="Ensembl"/>
        </authorList>
    </citation>
    <scope>IDENTIFICATION</scope>
</reference>
<accession>A0A8C8ZYW8</accession>
<reference evidence="2" key="1">
    <citation type="submission" date="2025-08" db="UniProtKB">
        <authorList>
            <consortium name="Ensembl"/>
        </authorList>
    </citation>
    <scope>IDENTIFICATION</scope>
</reference>
<keyword evidence="3" id="KW-1185">Reference proteome</keyword>
<name>A0A8C8ZYW8_PROSS</name>
<organism evidence="2 3">
    <name type="scientific">Prolemur simus</name>
    <name type="common">Greater bamboo lemur</name>
    <name type="synonym">Hapalemur simus</name>
    <dbReference type="NCBI Taxonomy" id="1328070"/>
    <lineage>
        <taxon>Eukaryota</taxon>
        <taxon>Metazoa</taxon>
        <taxon>Chordata</taxon>
        <taxon>Craniata</taxon>
        <taxon>Vertebrata</taxon>
        <taxon>Euteleostomi</taxon>
        <taxon>Mammalia</taxon>
        <taxon>Eutheria</taxon>
        <taxon>Euarchontoglires</taxon>
        <taxon>Primates</taxon>
        <taxon>Strepsirrhini</taxon>
        <taxon>Lemuriformes</taxon>
        <taxon>Lemuridae</taxon>
        <taxon>Prolemur</taxon>
    </lineage>
</organism>
<feature type="compositionally biased region" description="Polar residues" evidence="1">
    <location>
        <begin position="1"/>
        <end position="19"/>
    </location>
</feature>
<dbReference type="PRINTS" id="PR02045">
    <property type="entry name" value="F138DOMAIN"/>
</dbReference>
<evidence type="ECO:0000313" key="2">
    <source>
        <dbReference type="Ensembl" id="ENSPSMP00000022452.1"/>
    </source>
</evidence>
<dbReference type="AlphaFoldDB" id="A0A8C8ZYW8"/>
<feature type="region of interest" description="Disordered" evidence="1">
    <location>
        <begin position="1"/>
        <end position="26"/>
    </location>
</feature>
<evidence type="ECO:0000313" key="3">
    <source>
        <dbReference type="Proteomes" id="UP000694414"/>
    </source>
</evidence>
<protein>
    <submittedName>
        <fullName evidence="2">Uncharacterized protein</fullName>
    </submittedName>
</protein>
<dbReference type="Proteomes" id="UP000694414">
    <property type="component" value="Unplaced"/>
</dbReference>
<proteinExistence type="predicted"/>
<evidence type="ECO:0000256" key="1">
    <source>
        <dbReference type="SAM" id="MobiDB-lite"/>
    </source>
</evidence>
<sequence>MLPRLDSNNPPVSASQSARITGMSHRARPRTNLFNKGICSSPAFLIVPSVVLAAAGLQGHLESLCACQQQGLGPAQRFCSGW</sequence>